<evidence type="ECO:0000313" key="3">
    <source>
        <dbReference type="EMBL" id="VDM67128.1"/>
    </source>
</evidence>
<gene>
    <name evidence="3" type="ORF">SVUK_LOCUS2126</name>
</gene>
<dbReference type="Proteomes" id="UP000270094">
    <property type="component" value="Unassembled WGS sequence"/>
</dbReference>
<sequence length="374" mass="40459">MILLLLACLYCAAPSSTKSLLHFYGPSEYGVIHDDRPAVQHRVDVKTTMKSSIDEVVALNLPQAIDKDAIAKPKDCSTEERKLPILRAEAEAEGLKPAVQPQPNYVLMGSTDQQVEPERQILHAAEVLDVGQTDERRQPQGGVVLRNSLTHAEVIPTDVAPAIVTTTTTTSLPTSVTTSHEPIASTAHVTEVPFVEKVEDKGGDFDVADELPAAKTYDVKEILPNMAKNNLPAINKEESAAEVGAKAKPTISPLDHKFKEDEEDSDVLPEFDEKGDVELEFHDEPDTSTTSATEIVTSPTTPKVTTSPVTVTTSPATVPTSPKTTSLLMTTTTDTEVQDVIISSDKYDKGTVVLKISESIALVHDSIYNSRIID</sequence>
<evidence type="ECO:0000256" key="2">
    <source>
        <dbReference type="SAM" id="SignalP"/>
    </source>
</evidence>
<dbReference type="EMBL" id="UYYB01004672">
    <property type="protein sequence ID" value="VDM67128.1"/>
    <property type="molecule type" value="Genomic_DNA"/>
</dbReference>
<proteinExistence type="predicted"/>
<dbReference type="AlphaFoldDB" id="A0A3P7KFB3"/>
<feature type="chain" id="PRO_5018170840" evidence="2">
    <location>
        <begin position="18"/>
        <end position="374"/>
    </location>
</feature>
<keyword evidence="4" id="KW-1185">Reference proteome</keyword>
<feature type="region of interest" description="Disordered" evidence="1">
    <location>
        <begin position="283"/>
        <end position="325"/>
    </location>
</feature>
<dbReference type="OrthoDB" id="5849876at2759"/>
<feature type="signal peptide" evidence="2">
    <location>
        <begin position="1"/>
        <end position="17"/>
    </location>
</feature>
<reference evidence="3 4" key="1">
    <citation type="submission" date="2018-11" db="EMBL/GenBank/DDBJ databases">
        <authorList>
            <consortium name="Pathogen Informatics"/>
        </authorList>
    </citation>
    <scope>NUCLEOTIDE SEQUENCE [LARGE SCALE GENOMIC DNA]</scope>
</reference>
<feature type="compositionally biased region" description="Low complexity" evidence="1">
    <location>
        <begin position="296"/>
        <end position="325"/>
    </location>
</feature>
<evidence type="ECO:0000256" key="1">
    <source>
        <dbReference type="SAM" id="MobiDB-lite"/>
    </source>
</evidence>
<evidence type="ECO:0000313" key="4">
    <source>
        <dbReference type="Proteomes" id="UP000270094"/>
    </source>
</evidence>
<protein>
    <submittedName>
        <fullName evidence="3">Uncharacterized protein</fullName>
    </submittedName>
</protein>
<organism evidence="3 4">
    <name type="scientific">Strongylus vulgaris</name>
    <name type="common">Blood worm</name>
    <dbReference type="NCBI Taxonomy" id="40348"/>
    <lineage>
        <taxon>Eukaryota</taxon>
        <taxon>Metazoa</taxon>
        <taxon>Ecdysozoa</taxon>
        <taxon>Nematoda</taxon>
        <taxon>Chromadorea</taxon>
        <taxon>Rhabditida</taxon>
        <taxon>Rhabditina</taxon>
        <taxon>Rhabditomorpha</taxon>
        <taxon>Strongyloidea</taxon>
        <taxon>Strongylidae</taxon>
        <taxon>Strongylus</taxon>
    </lineage>
</organism>
<keyword evidence="2" id="KW-0732">Signal</keyword>
<accession>A0A3P7KFB3</accession>
<name>A0A3P7KFB3_STRVU</name>